<comment type="caution">
    <text evidence="11">The sequence shown here is derived from an EMBL/GenBank/DDBJ whole genome shotgun (WGS) entry which is preliminary data.</text>
</comment>
<dbReference type="Pfam" id="PF08240">
    <property type="entry name" value="ADH_N"/>
    <property type="match status" value="1"/>
</dbReference>
<evidence type="ECO:0000259" key="9">
    <source>
        <dbReference type="Pfam" id="PF00107"/>
    </source>
</evidence>
<evidence type="ECO:0000313" key="12">
    <source>
        <dbReference type="Proteomes" id="UP000224080"/>
    </source>
</evidence>
<feature type="domain" description="Alcohol dehydrogenase-like N-terminal" evidence="10">
    <location>
        <begin position="32"/>
        <end position="149"/>
    </location>
</feature>
<dbReference type="Proteomes" id="UP000224080">
    <property type="component" value="Unassembled WGS sequence"/>
</dbReference>
<dbReference type="PANTHER" id="PTHR43161:SF25">
    <property type="entry name" value="ALCOHOL DEHYDROGENASE, PUTATIVE (AFU_ORTHOLOGUE AFUA_1G14390)-RELATED"/>
    <property type="match status" value="1"/>
</dbReference>
<sequence length="415" mass="44441">MPTPANSNLSHALVLHGEKDLRLETRHTPPPQPGELQIAIRATGLCGSDLHYYQHGRNGNFIVKAPLCLGHESAGIVTAVGLGVDDFQIGDRIALEVGLPCEYCSLCQQGRYNICRSLRFRSSAKTFPHLDGTLMEVTNHPASKCHKLPTDISDVQGALIEPLAVCMHAIRRSNPPSAKLTSRWRYAVENPQETAALIFGAGAIGLLLTAALAVREHFSTIVVADIDEARLQNASSLHCGDVKIRTHLLPKPSSTTPPTPPQPEDEIAQQILSTFSLPDGFSRTYDCTGAASCIRMGIYASAPGGAVVQIGMGGEQQPSIPLAAAALREVDLIGVFRYGDRAYPEAVEMMGSDKFQGVAEKVATHFVRLEDGVRAFELAAKGVDEGGKPVVKVIVVSGQQEEEEGEEGRRAVGGN</sequence>
<dbReference type="Pfam" id="PF00107">
    <property type="entry name" value="ADH_zinc_N"/>
    <property type="match status" value="1"/>
</dbReference>
<comment type="cofactor">
    <cofactor evidence="1 8">
        <name>Zn(2+)</name>
        <dbReference type="ChEBI" id="CHEBI:29105"/>
    </cofactor>
</comment>
<dbReference type="CDD" id="cd05285">
    <property type="entry name" value="sorbitol_DH"/>
    <property type="match status" value="1"/>
</dbReference>
<dbReference type="InterPro" id="IPR002328">
    <property type="entry name" value="ADH_Zn_CS"/>
</dbReference>
<evidence type="ECO:0000256" key="5">
    <source>
        <dbReference type="ARBA" id="ARBA00022833"/>
    </source>
</evidence>
<accession>A0A2B7WD17</accession>
<dbReference type="InterPro" id="IPR013154">
    <property type="entry name" value="ADH-like_N"/>
</dbReference>
<dbReference type="Gene3D" id="3.90.180.10">
    <property type="entry name" value="Medium-chain alcohol dehydrogenases, catalytic domain"/>
    <property type="match status" value="1"/>
</dbReference>
<evidence type="ECO:0000256" key="8">
    <source>
        <dbReference type="RuleBase" id="RU361277"/>
    </source>
</evidence>
<comment type="pathway">
    <text evidence="2">Carbohydrate degradation.</text>
</comment>
<keyword evidence="4 8" id="KW-0479">Metal-binding</keyword>
<organism evidence="11 12">
    <name type="scientific">Blastomyces parvus</name>
    <dbReference type="NCBI Taxonomy" id="2060905"/>
    <lineage>
        <taxon>Eukaryota</taxon>
        <taxon>Fungi</taxon>
        <taxon>Dikarya</taxon>
        <taxon>Ascomycota</taxon>
        <taxon>Pezizomycotina</taxon>
        <taxon>Eurotiomycetes</taxon>
        <taxon>Eurotiomycetidae</taxon>
        <taxon>Onygenales</taxon>
        <taxon>Ajellomycetaceae</taxon>
        <taxon>Blastomyces</taxon>
    </lineage>
</organism>
<evidence type="ECO:0000256" key="4">
    <source>
        <dbReference type="ARBA" id="ARBA00022723"/>
    </source>
</evidence>
<dbReference type="OrthoDB" id="5363962at2759"/>
<dbReference type="AlphaFoldDB" id="A0A2B7WD17"/>
<proteinExistence type="inferred from homology"/>
<gene>
    <name evidence="11" type="ORF">GX51_07377</name>
</gene>
<dbReference type="SUPFAM" id="SSF51735">
    <property type="entry name" value="NAD(P)-binding Rossmann-fold domains"/>
    <property type="match status" value="1"/>
</dbReference>
<dbReference type="GO" id="GO:0003939">
    <property type="term" value="F:L-iditol 2-dehydrogenase (NAD+) activity"/>
    <property type="evidence" value="ECO:0007669"/>
    <property type="project" value="TreeGrafter"/>
</dbReference>
<dbReference type="PROSITE" id="PS00059">
    <property type="entry name" value="ADH_ZINC"/>
    <property type="match status" value="1"/>
</dbReference>
<dbReference type="InterPro" id="IPR036291">
    <property type="entry name" value="NAD(P)-bd_dom_sf"/>
</dbReference>
<dbReference type="EMBL" id="PDNC01000146">
    <property type="protein sequence ID" value="PGG97343.1"/>
    <property type="molecule type" value="Genomic_DNA"/>
</dbReference>
<evidence type="ECO:0000259" key="10">
    <source>
        <dbReference type="Pfam" id="PF08240"/>
    </source>
</evidence>
<dbReference type="GO" id="GO:0008270">
    <property type="term" value="F:zinc ion binding"/>
    <property type="evidence" value="ECO:0007669"/>
    <property type="project" value="InterPro"/>
</dbReference>
<evidence type="ECO:0000256" key="3">
    <source>
        <dbReference type="ARBA" id="ARBA00008072"/>
    </source>
</evidence>
<keyword evidence="12" id="KW-1185">Reference proteome</keyword>
<dbReference type="GO" id="GO:0006062">
    <property type="term" value="P:sorbitol catabolic process"/>
    <property type="evidence" value="ECO:0007669"/>
    <property type="project" value="TreeGrafter"/>
</dbReference>
<dbReference type="STRING" id="2060905.A0A2B7WD17"/>
<dbReference type="InterPro" id="IPR013149">
    <property type="entry name" value="ADH-like_C"/>
</dbReference>
<keyword evidence="6" id="KW-0560">Oxidoreductase</keyword>
<protein>
    <submittedName>
        <fullName evidence="11">L-iditol 2-dehydrogenase</fullName>
    </submittedName>
</protein>
<evidence type="ECO:0000256" key="7">
    <source>
        <dbReference type="ARBA" id="ARBA00023027"/>
    </source>
</evidence>
<dbReference type="PANTHER" id="PTHR43161">
    <property type="entry name" value="SORBITOL DEHYDROGENASE"/>
    <property type="match status" value="1"/>
</dbReference>
<keyword evidence="7" id="KW-0520">NAD</keyword>
<dbReference type="InterPro" id="IPR011032">
    <property type="entry name" value="GroES-like_sf"/>
</dbReference>
<dbReference type="SUPFAM" id="SSF50129">
    <property type="entry name" value="GroES-like"/>
    <property type="match status" value="1"/>
</dbReference>
<keyword evidence="5 8" id="KW-0862">Zinc</keyword>
<comment type="similarity">
    <text evidence="3 8">Belongs to the zinc-containing alcohol dehydrogenase family.</text>
</comment>
<feature type="domain" description="Alcohol dehydrogenase-like C-terminal" evidence="9">
    <location>
        <begin position="203"/>
        <end position="350"/>
    </location>
</feature>
<evidence type="ECO:0000256" key="2">
    <source>
        <dbReference type="ARBA" id="ARBA00004921"/>
    </source>
</evidence>
<name>A0A2B7WD17_9EURO</name>
<evidence type="ECO:0000256" key="1">
    <source>
        <dbReference type="ARBA" id="ARBA00001947"/>
    </source>
</evidence>
<dbReference type="Gene3D" id="3.40.50.720">
    <property type="entry name" value="NAD(P)-binding Rossmann-like Domain"/>
    <property type="match status" value="1"/>
</dbReference>
<evidence type="ECO:0000313" key="11">
    <source>
        <dbReference type="EMBL" id="PGG97343.1"/>
    </source>
</evidence>
<reference evidence="11 12" key="1">
    <citation type="submission" date="2017-10" db="EMBL/GenBank/DDBJ databases">
        <title>Comparative genomics in systemic dimorphic fungi from Ajellomycetaceae.</title>
        <authorList>
            <person name="Munoz J.F."/>
            <person name="Mcewen J.G."/>
            <person name="Clay O.K."/>
            <person name="Cuomo C.A."/>
        </authorList>
    </citation>
    <scope>NUCLEOTIDE SEQUENCE [LARGE SCALE GENOMIC DNA]</scope>
    <source>
        <strain evidence="11 12">UAMH130</strain>
    </source>
</reference>
<dbReference type="InterPro" id="IPR045306">
    <property type="entry name" value="SDH-like"/>
</dbReference>
<evidence type="ECO:0000256" key="6">
    <source>
        <dbReference type="ARBA" id="ARBA00023002"/>
    </source>
</evidence>